<evidence type="ECO:0000256" key="1">
    <source>
        <dbReference type="SAM" id="MobiDB-lite"/>
    </source>
</evidence>
<proteinExistence type="predicted"/>
<dbReference type="Proteomes" id="UP000050430">
    <property type="component" value="Unassembled WGS sequence"/>
</dbReference>
<organism evidence="3 4">
    <name type="scientific">Leptolinea tardivitalis</name>
    <dbReference type="NCBI Taxonomy" id="229920"/>
    <lineage>
        <taxon>Bacteria</taxon>
        <taxon>Bacillati</taxon>
        <taxon>Chloroflexota</taxon>
        <taxon>Anaerolineae</taxon>
        <taxon>Anaerolineales</taxon>
        <taxon>Anaerolineaceae</taxon>
        <taxon>Leptolinea</taxon>
    </lineage>
</organism>
<accession>A0A0P6WNG4</accession>
<dbReference type="AlphaFoldDB" id="A0A0P6WNG4"/>
<feature type="transmembrane region" description="Helical" evidence="2">
    <location>
        <begin position="12"/>
        <end position="36"/>
    </location>
</feature>
<evidence type="ECO:0000256" key="2">
    <source>
        <dbReference type="SAM" id="Phobius"/>
    </source>
</evidence>
<sequence length="103" mass="11300">MSQLMDILCGPALGVVFMIFLLAGVIIVTAFAALIAQMSLLLRLKPWNTSEKSFAGQASDERSTEKSTPQRATAPGRQRSPQVVVIEPNSNEVVDAIWWQEVQ</sequence>
<feature type="region of interest" description="Disordered" evidence="1">
    <location>
        <begin position="53"/>
        <end position="83"/>
    </location>
</feature>
<name>A0A0P6WNG4_9CHLR</name>
<evidence type="ECO:0000313" key="4">
    <source>
        <dbReference type="Proteomes" id="UP000050430"/>
    </source>
</evidence>
<evidence type="ECO:0000313" key="3">
    <source>
        <dbReference type="EMBL" id="KPL70359.1"/>
    </source>
</evidence>
<dbReference type="STRING" id="229920.ADM99_14475"/>
<keyword evidence="2" id="KW-1133">Transmembrane helix</keyword>
<gene>
    <name evidence="3" type="ORF">ADM99_14475</name>
</gene>
<reference evidence="3 4" key="1">
    <citation type="submission" date="2015-07" db="EMBL/GenBank/DDBJ databases">
        <title>Genome sequence of Leptolinea tardivitalis DSM 16556.</title>
        <authorList>
            <person name="Hemp J."/>
            <person name="Ward L.M."/>
            <person name="Pace L.A."/>
            <person name="Fischer W.W."/>
        </authorList>
    </citation>
    <scope>NUCLEOTIDE SEQUENCE [LARGE SCALE GENOMIC DNA]</scope>
    <source>
        <strain evidence="3 4">YMTK-2</strain>
    </source>
</reference>
<keyword evidence="2" id="KW-0472">Membrane</keyword>
<keyword evidence="2" id="KW-0812">Transmembrane</keyword>
<keyword evidence="4" id="KW-1185">Reference proteome</keyword>
<comment type="caution">
    <text evidence="3">The sequence shown here is derived from an EMBL/GenBank/DDBJ whole genome shotgun (WGS) entry which is preliminary data.</text>
</comment>
<protein>
    <submittedName>
        <fullName evidence="3">Uncharacterized protein</fullName>
    </submittedName>
</protein>
<dbReference type="OrthoDB" id="166268at2"/>
<dbReference type="EMBL" id="LGCK01000014">
    <property type="protein sequence ID" value="KPL70359.1"/>
    <property type="molecule type" value="Genomic_DNA"/>
</dbReference>
<dbReference type="RefSeq" id="WP_062422236.1">
    <property type="nucleotide sequence ID" value="NZ_BBYA01000010.1"/>
</dbReference>